<proteinExistence type="predicted"/>
<dbReference type="InterPro" id="IPR005201">
    <property type="entry name" value="TIM_ENGase"/>
</dbReference>
<name>A0A318HZI7_9BACT</name>
<dbReference type="Gene3D" id="2.60.120.260">
    <property type="entry name" value="Galactose-binding domain-like"/>
    <property type="match status" value="1"/>
</dbReference>
<dbReference type="InterPro" id="IPR013320">
    <property type="entry name" value="ConA-like_dom_sf"/>
</dbReference>
<dbReference type="PANTHER" id="PTHR13246:SF1">
    <property type="entry name" value="CYTOSOLIC ENDO-BETA-N-ACETYLGLUCOSAMINIDASE"/>
    <property type="match status" value="1"/>
</dbReference>
<dbReference type="Gene3D" id="2.60.120.200">
    <property type="match status" value="1"/>
</dbReference>
<evidence type="ECO:0000259" key="2">
    <source>
        <dbReference type="Pfam" id="PF03644"/>
    </source>
</evidence>
<dbReference type="RefSeq" id="WP_244912938.1">
    <property type="nucleotide sequence ID" value="NZ_QJJX01000029.1"/>
</dbReference>
<organism evidence="3 4">
    <name type="scientific">Hoylesella shahii DSM 15611 = JCM 12083</name>
    <dbReference type="NCBI Taxonomy" id="1122991"/>
    <lineage>
        <taxon>Bacteria</taxon>
        <taxon>Pseudomonadati</taxon>
        <taxon>Bacteroidota</taxon>
        <taxon>Bacteroidia</taxon>
        <taxon>Bacteroidales</taxon>
        <taxon>Prevotellaceae</taxon>
        <taxon>Hoylesella</taxon>
    </lineage>
</organism>
<comment type="caution">
    <text evidence="3">The sequence shown here is derived from an EMBL/GenBank/DDBJ whole genome shotgun (WGS) entry which is preliminary data.</text>
</comment>
<reference evidence="3 4" key="1">
    <citation type="submission" date="2018-05" db="EMBL/GenBank/DDBJ databases">
        <title>Genomic Encyclopedia of Type Strains, Phase I: the one thousand microbial genomes (KMG-I) project.</title>
        <authorList>
            <person name="Kyrpides N."/>
        </authorList>
    </citation>
    <scope>NUCLEOTIDE SEQUENCE [LARGE SCALE GENOMIC DNA]</scope>
    <source>
        <strain evidence="3 4">DSM 15611</strain>
    </source>
</reference>
<dbReference type="Proteomes" id="UP000248314">
    <property type="component" value="Unassembled WGS sequence"/>
</dbReference>
<dbReference type="Gene3D" id="3.20.20.80">
    <property type="entry name" value="Glycosidases"/>
    <property type="match status" value="1"/>
</dbReference>
<dbReference type="GO" id="GO:0005975">
    <property type="term" value="P:carbohydrate metabolic process"/>
    <property type="evidence" value="ECO:0007669"/>
    <property type="project" value="UniProtKB-ARBA"/>
</dbReference>
<dbReference type="InterPro" id="IPR026444">
    <property type="entry name" value="Secre_tail"/>
</dbReference>
<dbReference type="Pfam" id="PF03644">
    <property type="entry name" value="Glyco_hydro_85"/>
    <property type="match status" value="1"/>
</dbReference>
<dbReference type="NCBIfam" id="TIGR04183">
    <property type="entry name" value="Por_Secre_tail"/>
    <property type="match status" value="1"/>
</dbReference>
<gene>
    <name evidence="3" type="ORF">EJ73_02163</name>
</gene>
<keyword evidence="1" id="KW-0732">Signal</keyword>
<dbReference type="AlphaFoldDB" id="A0A318HZI7"/>
<feature type="domain" description="Cytosolic endo-beta-N-acetylglucosaminidase TIM barrel" evidence="2">
    <location>
        <begin position="117"/>
        <end position="432"/>
    </location>
</feature>
<feature type="signal peptide" evidence="1">
    <location>
        <begin position="1"/>
        <end position="21"/>
    </location>
</feature>
<dbReference type="STRING" id="1122991.GCA_000613445_00856"/>
<protein>
    <submittedName>
        <fullName evidence="3">Putative secreted protein (Por secretion system target)</fullName>
    </submittedName>
</protein>
<sequence>MKRKSTLMALALTAIALTAQAQRTPTHPLDIATTDETNWINTFMNWQPGKTIGNVSRIDDEFFISRVKPKKRIGEANGDYSAETGADSNRKMCLWTPLDDPTSTWKAFPRYCFEGDNFSLWNYLDIHGNWTAPWIRCSAGLADVAAKNGVKVGTLMSIPWQVRINLNWGSGTHETTLRKLTDKNSQGKYKYAAKLVQYMKYYGVNGIGVNSEFVSDQNSMDRLINFFAECHEEGKKQDWEFQVYWYDGTNSSGSITFDAGLGEHNIKMFGTGERPVTDMLFFNYGWSKGQLNNSVRRAERVNRSGYDIYAGFDIQGRALRLRGDDQSWRALSETKASVGFWGAHSQSLLHQSATDDGTSDLAIQKAYLLKQELCFSGGYRNPAYRPSFTDGCNLSNASLKNFHGLASLLTAKSTITAVPFVSRFNLGNGLKFRNEGEVTFDHKWHNINTQDLMPTWRWWITNAEDRVDAASYPSLIKAELTFDDAYFGGSCLSIEGKTPASHVKLFKTMLDVKPDYTLSITYKMPENPETHAKLFVALKGETANYKTVNIPNEGKAGQWVTFTAKMSDLGLAADATVAMIGLKFENTPANYKMLVGEMALRNPAQTFNTKKPTVAEVQVLRGRYNAFDFKMRYYSDDGTGTTKTYNDDVDTWYYEIYVQPKNGNAQMLTATTSWAAYVVDAPVSSDKDNRMMRMGVRAVSPDGLHHSDIAWSDWTNVAYDQPLHTAKLNKSVIKPGEPFVVSLEDLIEEPAQRWEIIRASDNQTVFSAQNTTSCNVTINEIGVYDLKLVDSEGKEHNNRGFIQISPESTGAVPHIETIAASKQKVDKEEQVKYSYTGKQGNGKVSRGLIINDPNMFRMPADLQQGTTYSYALWFKADGFKHDKQGTNLINKNTIKDSWPHNNWGDLWVTIRPQWNGHEANEISFNVMGWEAHDSPKEDMMSKGYQVVPGVWTHVVVTQEGGIQRIYFNGKQVANAFFHNSKRREDRTDDGRVKRFDKADIFIGGGNVYKAGFNGVIDEVQVWDKALSPEEVKQCMNGFEKGKAPQGLRGYFTFEEKTNDGKYANWGTAGEQFTGDVVAIAQSGGEKTENAYYDLREDNNNVLGNPGIPGTLEVKTEALWTLDGARVIEKGDVATVTYAAAGHYGATLKLVNRWGEDTKTVANLVEVTNTTNSINGVNAADFALYPNPFVESVNLRFAEAGVYTIQVATVNGAVMQNTKATANAGDVVNVAITGAKGLYIVRVLKNGKQYKAVKVVKE</sequence>
<dbReference type="Pfam" id="PF13385">
    <property type="entry name" value="Laminin_G_3"/>
    <property type="match status" value="1"/>
</dbReference>
<accession>A0A318HZI7</accession>
<dbReference type="PANTHER" id="PTHR13246">
    <property type="entry name" value="ENDO BETA N-ACETYLGLUCOSAMINIDASE"/>
    <property type="match status" value="1"/>
</dbReference>
<dbReference type="EMBL" id="QJJX01000029">
    <property type="protein sequence ID" value="PXX20258.1"/>
    <property type="molecule type" value="Genomic_DNA"/>
</dbReference>
<evidence type="ECO:0000313" key="4">
    <source>
        <dbReference type="Proteomes" id="UP000248314"/>
    </source>
</evidence>
<evidence type="ECO:0000313" key="3">
    <source>
        <dbReference type="EMBL" id="PXX20258.1"/>
    </source>
</evidence>
<evidence type="ECO:0000256" key="1">
    <source>
        <dbReference type="SAM" id="SignalP"/>
    </source>
</evidence>
<dbReference type="GO" id="GO:0033925">
    <property type="term" value="F:mannosyl-glycoprotein endo-beta-N-acetylglucosaminidase activity"/>
    <property type="evidence" value="ECO:0007669"/>
    <property type="project" value="InterPro"/>
</dbReference>
<dbReference type="GO" id="GO:0005829">
    <property type="term" value="C:cytosol"/>
    <property type="evidence" value="ECO:0007669"/>
    <property type="project" value="UniProtKB-SubCell"/>
</dbReference>
<feature type="chain" id="PRO_5016379268" evidence="1">
    <location>
        <begin position="22"/>
        <end position="1257"/>
    </location>
</feature>
<dbReference type="InterPro" id="IPR032979">
    <property type="entry name" value="ENGase"/>
</dbReference>
<dbReference type="SUPFAM" id="SSF49899">
    <property type="entry name" value="Concanavalin A-like lectins/glucanases"/>
    <property type="match status" value="1"/>
</dbReference>
<keyword evidence="4" id="KW-1185">Reference proteome</keyword>